<evidence type="ECO:0000313" key="2">
    <source>
        <dbReference type="EMBL" id="KOX81201.1"/>
    </source>
</evidence>
<evidence type="ECO:0000313" key="3">
    <source>
        <dbReference type="Proteomes" id="UP000053105"/>
    </source>
</evidence>
<gene>
    <name evidence="2" type="ORF">WN51_00109</name>
</gene>
<reference evidence="2 3" key="1">
    <citation type="submission" date="2015-07" db="EMBL/GenBank/DDBJ databases">
        <title>The genome of Melipona quadrifasciata.</title>
        <authorList>
            <person name="Pan H."/>
            <person name="Kapheim K."/>
        </authorList>
    </citation>
    <scope>NUCLEOTIDE SEQUENCE [LARGE SCALE GENOMIC DNA]</scope>
    <source>
        <strain evidence="2">0111107301</strain>
        <tissue evidence="2">Whole body</tissue>
    </source>
</reference>
<dbReference type="Proteomes" id="UP000053105">
    <property type="component" value="Unassembled WGS sequence"/>
</dbReference>
<name>A0A0N0U816_9HYME</name>
<dbReference type="AlphaFoldDB" id="A0A0N0U816"/>
<protein>
    <submittedName>
        <fullName evidence="2">Uncharacterized protein</fullName>
    </submittedName>
</protein>
<feature type="compositionally biased region" description="Basic and acidic residues" evidence="1">
    <location>
        <begin position="18"/>
        <end position="51"/>
    </location>
</feature>
<proteinExistence type="predicted"/>
<evidence type="ECO:0000256" key="1">
    <source>
        <dbReference type="SAM" id="MobiDB-lite"/>
    </source>
</evidence>
<accession>A0A0N0U816</accession>
<feature type="region of interest" description="Disordered" evidence="1">
    <location>
        <begin position="1"/>
        <end position="51"/>
    </location>
</feature>
<organism evidence="2 3">
    <name type="scientific">Melipona quadrifasciata</name>
    <dbReference type="NCBI Taxonomy" id="166423"/>
    <lineage>
        <taxon>Eukaryota</taxon>
        <taxon>Metazoa</taxon>
        <taxon>Ecdysozoa</taxon>
        <taxon>Arthropoda</taxon>
        <taxon>Hexapoda</taxon>
        <taxon>Insecta</taxon>
        <taxon>Pterygota</taxon>
        <taxon>Neoptera</taxon>
        <taxon>Endopterygota</taxon>
        <taxon>Hymenoptera</taxon>
        <taxon>Apocrita</taxon>
        <taxon>Aculeata</taxon>
        <taxon>Apoidea</taxon>
        <taxon>Anthophila</taxon>
        <taxon>Apidae</taxon>
        <taxon>Melipona</taxon>
    </lineage>
</organism>
<keyword evidence="3" id="KW-1185">Reference proteome</keyword>
<dbReference type="EMBL" id="KQ435689">
    <property type="protein sequence ID" value="KOX81201.1"/>
    <property type="molecule type" value="Genomic_DNA"/>
</dbReference>
<sequence length="51" mass="5589">MLTARDETCNEASSVTPPRDRSGEGEEGVGKREGRKEGKVGGRDGERQREK</sequence>